<dbReference type="AlphaFoldDB" id="A0A518EW59"/>
<protein>
    <submittedName>
        <fullName evidence="2">Nickel uptake substrate-specific transmembrane region</fullName>
    </submittedName>
</protein>
<dbReference type="RefSeq" id="WP_145200753.1">
    <property type="nucleotide sequence ID" value="NZ_CP036434.1"/>
</dbReference>
<evidence type="ECO:0000256" key="1">
    <source>
        <dbReference type="SAM" id="MobiDB-lite"/>
    </source>
</evidence>
<dbReference type="Gene3D" id="2.60.40.1120">
    <property type="entry name" value="Carboxypeptidase-like, regulatory domain"/>
    <property type="match status" value="1"/>
</dbReference>
<feature type="region of interest" description="Disordered" evidence="1">
    <location>
        <begin position="54"/>
        <end position="76"/>
    </location>
</feature>
<keyword evidence="2" id="KW-0812">Transmembrane</keyword>
<organism evidence="2 3">
    <name type="scientific">Saltatorellus ferox</name>
    <dbReference type="NCBI Taxonomy" id="2528018"/>
    <lineage>
        <taxon>Bacteria</taxon>
        <taxon>Pseudomonadati</taxon>
        <taxon>Planctomycetota</taxon>
        <taxon>Planctomycetia</taxon>
        <taxon>Planctomycetia incertae sedis</taxon>
        <taxon>Saltatorellus</taxon>
    </lineage>
</organism>
<dbReference type="SUPFAM" id="SSF49464">
    <property type="entry name" value="Carboxypeptidase regulatory domain-like"/>
    <property type="match status" value="2"/>
</dbReference>
<evidence type="ECO:0000313" key="2">
    <source>
        <dbReference type="EMBL" id="QDV08317.1"/>
    </source>
</evidence>
<keyword evidence="2" id="KW-0472">Membrane</keyword>
<feature type="region of interest" description="Disordered" evidence="1">
    <location>
        <begin position="806"/>
        <end position="833"/>
    </location>
</feature>
<reference evidence="2 3" key="1">
    <citation type="submission" date="2019-02" db="EMBL/GenBank/DDBJ databases">
        <title>Deep-cultivation of Planctomycetes and their phenomic and genomic characterization uncovers novel biology.</title>
        <authorList>
            <person name="Wiegand S."/>
            <person name="Jogler M."/>
            <person name="Boedeker C."/>
            <person name="Pinto D."/>
            <person name="Vollmers J."/>
            <person name="Rivas-Marin E."/>
            <person name="Kohn T."/>
            <person name="Peeters S.H."/>
            <person name="Heuer A."/>
            <person name="Rast P."/>
            <person name="Oberbeckmann S."/>
            <person name="Bunk B."/>
            <person name="Jeske O."/>
            <person name="Meyerdierks A."/>
            <person name="Storesund J.E."/>
            <person name="Kallscheuer N."/>
            <person name="Luecker S."/>
            <person name="Lage O.M."/>
            <person name="Pohl T."/>
            <person name="Merkel B.J."/>
            <person name="Hornburger P."/>
            <person name="Mueller R.-W."/>
            <person name="Bruemmer F."/>
            <person name="Labrenz M."/>
            <person name="Spormann A.M."/>
            <person name="Op den Camp H."/>
            <person name="Overmann J."/>
            <person name="Amann R."/>
            <person name="Jetten M.S.M."/>
            <person name="Mascher T."/>
            <person name="Medema M.H."/>
            <person name="Devos D.P."/>
            <person name="Kaster A.-K."/>
            <person name="Ovreas L."/>
            <person name="Rohde M."/>
            <person name="Galperin M.Y."/>
            <person name="Jogler C."/>
        </authorList>
    </citation>
    <scope>NUCLEOTIDE SEQUENCE [LARGE SCALE GENOMIC DNA]</scope>
    <source>
        <strain evidence="2 3">Poly30</strain>
    </source>
</reference>
<feature type="compositionally biased region" description="Low complexity" evidence="1">
    <location>
        <begin position="819"/>
        <end position="833"/>
    </location>
</feature>
<dbReference type="InterPro" id="IPR008969">
    <property type="entry name" value="CarboxyPept-like_regulatory"/>
</dbReference>
<dbReference type="EMBL" id="CP036434">
    <property type="protein sequence ID" value="QDV08317.1"/>
    <property type="molecule type" value="Genomic_DNA"/>
</dbReference>
<dbReference type="OrthoDB" id="256352at2"/>
<sequence length="883" mass="92786">MKSILALVAVLAVAGLLLLAPSRSGSENDALNLPASPEVSTGLGESALTALRSPNVAARGERAPVQGASGAEPADAVSPELISVTVRGEDGLTGEPLPGAPFHYRKGSESCTGSLGPDGTAQLEVQPGTRLYAFRLMRTEAYAGSKPQAVSTTAGDKPEVVLQSLVGGVLEGVVVDAQGESVPGSEVLVWNYLNVQTDPDAVAIADLDGSFSIPHVGPAFVASARTETLAGVRGLRGEIDATTRCEGLKLVVGPTEVFEGTVLGAADAPLEGAHLKLSSGLNSRSSRDSTSVHGITTFRNLGGAVRENFVTEADGAFRLEGEPKGHIQVRVEAPGHVGDWLTFETKESPVTIQLDQGLVLRGQVLLPGGQPAEGALVRYSPAPTNTGVQSNKQTTGADGAFTLTGFDPEDRDEAFMTVCLEGHAVAGVEPPVFDSGQGESNVVQLEAAQPLAGIVRHPNGEPAANVRIEVDGGGRFEAYNPFVGETRTFESAAGVETVQTDSNGHFTFLYRRKGAAKLKVWPTSDRQKWINVEVPSEEDHVEITLDPALARKVVLLGVVVDAASGEPIPKVALLPWISSSATGYALDTDEGAFELTGLEPGRMKIEINAEGYADQEVIEKDFANGDHDLGTIRLQPAVHASLLVVDLEGAPWTSGGLRVLDARGEVVMLKNDSGMQSNSQQLHGKPLHLRGIPSGPVTVRVTAEGADQDVAFDLSQIPDGEIARITVERPEPPPRASLVLIPLRRTALESPEEFIADLQAALDAKDQAKLARTVEALVAAGPREDITIRAVSKEGYDAGATVSWNPETADFSTSSHAVTSRSTGSSTSTSSDSPHIPFPFVQLTVPVHEGAVEFEVFQGKTKVLTQTVTIDTSESDQPIILCY</sequence>
<proteinExistence type="predicted"/>
<dbReference type="Proteomes" id="UP000320390">
    <property type="component" value="Chromosome"/>
</dbReference>
<accession>A0A518EW59</accession>
<keyword evidence="3" id="KW-1185">Reference proteome</keyword>
<evidence type="ECO:0000313" key="3">
    <source>
        <dbReference type="Proteomes" id="UP000320390"/>
    </source>
</evidence>
<gene>
    <name evidence="2" type="ORF">Poly30_38540</name>
</gene>
<name>A0A518EW59_9BACT</name>
<feature type="compositionally biased region" description="Polar residues" evidence="1">
    <location>
        <begin position="806"/>
        <end position="818"/>
    </location>
</feature>